<reference evidence="3" key="1">
    <citation type="submission" date="2020-06" db="EMBL/GenBank/DDBJ databases">
        <title>Draft genome of Bugula neritina, a colonial animal packing powerful symbionts and potential medicines.</title>
        <authorList>
            <person name="Rayko M."/>
        </authorList>
    </citation>
    <scope>NUCLEOTIDE SEQUENCE [LARGE SCALE GENOMIC DNA]</scope>
    <source>
        <strain evidence="3">Kwan_BN1</strain>
    </source>
</reference>
<accession>A0A7J7K1Q9</accession>
<evidence type="ECO:0000256" key="2">
    <source>
        <dbReference type="SAM" id="Phobius"/>
    </source>
</evidence>
<dbReference type="AlphaFoldDB" id="A0A7J7K1Q9"/>
<evidence type="ECO:0000256" key="1">
    <source>
        <dbReference type="SAM" id="MobiDB-lite"/>
    </source>
</evidence>
<protein>
    <submittedName>
        <fullName evidence="3">Uncharacterized protein</fullName>
    </submittedName>
</protein>
<keyword evidence="2" id="KW-1133">Transmembrane helix</keyword>
<sequence length="106" mass="12095">MFECYTLYYVAGFVLPSSYSTAFLFKCLQILRTTLDSYCKHVRHTQSTCTWGRLLMPCYIQKNGCNNISSKLHTMIKISRPNVSQGRDTPARKAPQYTDSTQTPAV</sequence>
<feature type="transmembrane region" description="Helical" evidence="2">
    <location>
        <begin position="6"/>
        <end position="25"/>
    </location>
</feature>
<keyword evidence="2" id="KW-0812">Transmembrane</keyword>
<keyword evidence="4" id="KW-1185">Reference proteome</keyword>
<proteinExistence type="predicted"/>
<evidence type="ECO:0000313" key="4">
    <source>
        <dbReference type="Proteomes" id="UP000593567"/>
    </source>
</evidence>
<comment type="caution">
    <text evidence="3">The sequence shown here is derived from an EMBL/GenBank/DDBJ whole genome shotgun (WGS) entry which is preliminary data.</text>
</comment>
<feature type="compositionally biased region" description="Polar residues" evidence="1">
    <location>
        <begin position="97"/>
        <end position="106"/>
    </location>
</feature>
<feature type="region of interest" description="Disordered" evidence="1">
    <location>
        <begin position="80"/>
        <end position="106"/>
    </location>
</feature>
<gene>
    <name evidence="3" type="ORF">EB796_009613</name>
</gene>
<dbReference type="EMBL" id="VXIV02001535">
    <property type="protein sequence ID" value="KAF6032113.1"/>
    <property type="molecule type" value="Genomic_DNA"/>
</dbReference>
<dbReference type="Proteomes" id="UP000593567">
    <property type="component" value="Unassembled WGS sequence"/>
</dbReference>
<keyword evidence="2" id="KW-0472">Membrane</keyword>
<name>A0A7J7K1Q9_BUGNE</name>
<organism evidence="3 4">
    <name type="scientific">Bugula neritina</name>
    <name type="common">Brown bryozoan</name>
    <name type="synonym">Sertularia neritina</name>
    <dbReference type="NCBI Taxonomy" id="10212"/>
    <lineage>
        <taxon>Eukaryota</taxon>
        <taxon>Metazoa</taxon>
        <taxon>Spiralia</taxon>
        <taxon>Lophotrochozoa</taxon>
        <taxon>Bryozoa</taxon>
        <taxon>Gymnolaemata</taxon>
        <taxon>Cheilostomatida</taxon>
        <taxon>Flustrina</taxon>
        <taxon>Buguloidea</taxon>
        <taxon>Bugulidae</taxon>
        <taxon>Bugula</taxon>
    </lineage>
</organism>
<evidence type="ECO:0000313" key="3">
    <source>
        <dbReference type="EMBL" id="KAF6032113.1"/>
    </source>
</evidence>